<dbReference type="PIRSF" id="PIRSF000485">
    <property type="entry name" value="Amd_phspho_trans"/>
    <property type="match status" value="1"/>
</dbReference>
<dbReference type="InterPro" id="IPR035584">
    <property type="entry name" value="PurF_N"/>
</dbReference>
<protein>
    <recommendedName>
        <fullName evidence="3">amidophosphoribosyltransferase</fullName>
        <ecNumber evidence="3">2.4.2.14</ecNumber>
    </recommendedName>
</protein>
<evidence type="ECO:0000256" key="3">
    <source>
        <dbReference type="ARBA" id="ARBA00011941"/>
    </source>
</evidence>
<dbReference type="InterPro" id="IPR005854">
    <property type="entry name" value="PurF"/>
</dbReference>
<organism evidence="9">
    <name type="scientific">marine metagenome</name>
    <dbReference type="NCBI Taxonomy" id="408172"/>
    <lineage>
        <taxon>unclassified sequences</taxon>
        <taxon>metagenomes</taxon>
        <taxon>ecological metagenomes</taxon>
    </lineage>
</organism>
<dbReference type="InterPro" id="IPR029055">
    <property type="entry name" value="Ntn_hydrolases_N"/>
</dbReference>
<dbReference type="CDD" id="cd06223">
    <property type="entry name" value="PRTases_typeI"/>
    <property type="match status" value="1"/>
</dbReference>
<proteinExistence type="inferred from homology"/>
<evidence type="ECO:0000256" key="4">
    <source>
        <dbReference type="ARBA" id="ARBA00022676"/>
    </source>
</evidence>
<evidence type="ECO:0000256" key="7">
    <source>
        <dbReference type="ARBA" id="ARBA00022962"/>
    </source>
</evidence>
<dbReference type="Gene3D" id="3.60.20.10">
    <property type="entry name" value="Glutamine Phosphoribosylpyrophosphate, subunit 1, domain 1"/>
    <property type="match status" value="1"/>
</dbReference>
<sequence length="478" mass="52400">MADRFKAAIELDRPREECGVVAVYASDEGAARAAFFGLFALQHRGQESAGIVSSDGLALKRHVQMGLVGQAFREEDLSLLTGHMAIGHTRYSTTGSSNVRNAQPFVMSGINGELALAHNGNIINAFDLRKQAEERWNCTFSSGTDSEVMAFLLANAPGKNWEQRIAYLMRNLQGAYSAVIQTKDAIMGFKDPLGVRPLCLGQWSDGGWIIASESCALDHLGATYIRELEAGETVLINKEGIHSFVWPGTTSQRAMCVFELIYFSRPDSLIRGNLVYKTRRAMGAKLAQEHPADADLVIGIPDSANAAAVGYAQESGLPFSDGLVKNRYVGRTFIAPDQKLRELDVQLKFNPLPEVLSGKRLVVVDDSIVRGTTTPRVISLLKRAGAKEIHMRVCAPPIKWTCHFGVDLATRAELIAANNTIEEIRQKIGVDTLGYLSLRGLLDVVDRPQQGFCDACFSGKYPIPVQLEMDKLLMERAE</sequence>
<dbReference type="EMBL" id="UINC01022117">
    <property type="protein sequence ID" value="SVA91077.1"/>
    <property type="molecule type" value="Genomic_DNA"/>
</dbReference>
<dbReference type="EC" id="2.4.2.14" evidence="3"/>
<comment type="pathway">
    <text evidence="1">Purine metabolism; IMP biosynthesis via de novo pathway; N(1)-(5-phospho-D-ribosyl)glycinamide from 5-phospho-alpha-D-ribose 1-diphosphate: step 1/2.</text>
</comment>
<dbReference type="AlphaFoldDB" id="A0A381ZQM2"/>
<dbReference type="InterPro" id="IPR000836">
    <property type="entry name" value="PRTase_dom"/>
</dbReference>
<dbReference type="CDD" id="cd00715">
    <property type="entry name" value="GPATase_N"/>
    <property type="match status" value="1"/>
</dbReference>
<dbReference type="PANTHER" id="PTHR11907">
    <property type="entry name" value="AMIDOPHOSPHORIBOSYLTRANSFERASE"/>
    <property type="match status" value="1"/>
</dbReference>
<dbReference type="NCBIfam" id="TIGR01134">
    <property type="entry name" value="purF"/>
    <property type="match status" value="1"/>
</dbReference>
<evidence type="ECO:0000259" key="8">
    <source>
        <dbReference type="PROSITE" id="PS51278"/>
    </source>
</evidence>
<dbReference type="Pfam" id="PF13522">
    <property type="entry name" value="GATase_6"/>
    <property type="match status" value="1"/>
</dbReference>
<dbReference type="Gene3D" id="3.40.50.2020">
    <property type="match status" value="1"/>
</dbReference>
<dbReference type="InterPro" id="IPR029057">
    <property type="entry name" value="PRTase-like"/>
</dbReference>
<dbReference type="SUPFAM" id="SSF56235">
    <property type="entry name" value="N-terminal nucleophile aminohydrolases (Ntn hydrolases)"/>
    <property type="match status" value="1"/>
</dbReference>
<dbReference type="GO" id="GO:0006189">
    <property type="term" value="P:'de novo' IMP biosynthetic process"/>
    <property type="evidence" value="ECO:0007669"/>
    <property type="project" value="UniProtKB-UniPathway"/>
</dbReference>
<evidence type="ECO:0000256" key="5">
    <source>
        <dbReference type="ARBA" id="ARBA00022679"/>
    </source>
</evidence>
<name>A0A381ZQM2_9ZZZZ</name>
<dbReference type="GO" id="GO:0009113">
    <property type="term" value="P:purine nucleobase biosynthetic process"/>
    <property type="evidence" value="ECO:0007669"/>
    <property type="project" value="InterPro"/>
</dbReference>
<evidence type="ECO:0000313" key="9">
    <source>
        <dbReference type="EMBL" id="SVA91077.1"/>
    </source>
</evidence>
<dbReference type="Pfam" id="PF00156">
    <property type="entry name" value="Pribosyltran"/>
    <property type="match status" value="1"/>
</dbReference>
<evidence type="ECO:0000256" key="2">
    <source>
        <dbReference type="ARBA" id="ARBA00010138"/>
    </source>
</evidence>
<dbReference type="UniPathway" id="UPA00074">
    <property type="reaction ID" value="UER00124"/>
</dbReference>
<feature type="domain" description="Glutamine amidotransferase type-2" evidence="8">
    <location>
        <begin position="18"/>
        <end position="239"/>
    </location>
</feature>
<evidence type="ECO:0000256" key="6">
    <source>
        <dbReference type="ARBA" id="ARBA00022755"/>
    </source>
</evidence>
<keyword evidence="4" id="KW-0328">Glycosyltransferase</keyword>
<keyword evidence="7" id="KW-0315">Glutamine amidotransferase</keyword>
<gene>
    <name evidence="9" type="ORF">METZ01_LOCUS143931</name>
</gene>
<accession>A0A381ZQM2</accession>
<keyword evidence="6" id="KW-0658">Purine biosynthesis</keyword>
<comment type="similarity">
    <text evidence="2">In the C-terminal section; belongs to the purine/pyrimidine phosphoribosyltransferase family.</text>
</comment>
<evidence type="ECO:0000256" key="1">
    <source>
        <dbReference type="ARBA" id="ARBA00005209"/>
    </source>
</evidence>
<keyword evidence="5" id="KW-0808">Transferase</keyword>
<dbReference type="HAMAP" id="MF_01931">
    <property type="entry name" value="PurF"/>
    <property type="match status" value="1"/>
</dbReference>
<dbReference type="SUPFAM" id="SSF53271">
    <property type="entry name" value="PRTase-like"/>
    <property type="match status" value="1"/>
</dbReference>
<dbReference type="InterPro" id="IPR017932">
    <property type="entry name" value="GATase_2_dom"/>
</dbReference>
<reference evidence="9" key="1">
    <citation type="submission" date="2018-05" db="EMBL/GenBank/DDBJ databases">
        <authorList>
            <person name="Lanie J.A."/>
            <person name="Ng W.-L."/>
            <person name="Kazmierczak K.M."/>
            <person name="Andrzejewski T.M."/>
            <person name="Davidsen T.M."/>
            <person name="Wayne K.J."/>
            <person name="Tettelin H."/>
            <person name="Glass J.I."/>
            <person name="Rusch D."/>
            <person name="Podicherti R."/>
            <person name="Tsui H.-C.T."/>
            <person name="Winkler M.E."/>
        </authorList>
    </citation>
    <scope>NUCLEOTIDE SEQUENCE</scope>
</reference>
<dbReference type="GO" id="GO:0004044">
    <property type="term" value="F:amidophosphoribosyltransferase activity"/>
    <property type="evidence" value="ECO:0007669"/>
    <property type="project" value="UniProtKB-EC"/>
</dbReference>
<dbReference type="PROSITE" id="PS51278">
    <property type="entry name" value="GATASE_TYPE_2"/>
    <property type="match status" value="1"/>
</dbReference>